<feature type="transmembrane region" description="Helical" evidence="12">
    <location>
        <begin position="132"/>
        <end position="150"/>
    </location>
</feature>
<keyword evidence="7 12" id="KW-0408">Iron</keyword>
<dbReference type="InterPro" id="IPR023754">
    <property type="entry name" value="HemeA_Synthase_type2"/>
</dbReference>
<dbReference type="PANTHER" id="PTHR23289:SF2">
    <property type="entry name" value="CYTOCHROME C OXIDASE ASSEMBLY PROTEIN COX15 HOMOLOG"/>
    <property type="match status" value="1"/>
</dbReference>
<comment type="catalytic activity">
    <reaction evidence="11">
        <text>Fe(II)-heme o + 2 A + H2O = Fe(II)-heme a + 2 AH2</text>
        <dbReference type="Rhea" id="RHEA:63388"/>
        <dbReference type="ChEBI" id="CHEBI:13193"/>
        <dbReference type="ChEBI" id="CHEBI:15377"/>
        <dbReference type="ChEBI" id="CHEBI:17499"/>
        <dbReference type="ChEBI" id="CHEBI:60530"/>
        <dbReference type="ChEBI" id="CHEBI:61715"/>
        <dbReference type="EC" id="1.17.99.9"/>
    </reaction>
    <physiologicalReaction direction="left-to-right" evidence="11">
        <dbReference type="Rhea" id="RHEA:63389"/>
    </physiologicalReaction>
</comment>
<keyword evidence="14" id="KW-1185">Reference proteome</keyword>
<keyword evidence="8 12" id="KW-0350">Heme biosynthesis</keyword>
<comment type="caution">
    <text evidence="13">The sequence shown here is derived from an EMBL/GenBank/DDBJ whole genome shotgun (WGS) entry which is preliminary data.</text>
</comment>
<evidence type="ECO:0000256" key="6">
    <source>
        <dbReference type="ARBA" id="ARBA00023002"/>
    </source>
</evidence>
<evidence type="ECO:0000313" key="13">
    <source>
        <dbReference type="EMBL" id="TPG12290.1"/>
    </source>
</evidence>
<feature type="transmembrane region" description="Helical" evidence="12">
    <location>
        <begin position="322"/>
        <end position="341"/>
    </location>
</feature>
<dbReference type="RefSeq" id="WP_140870868.1">
    <property type="nucleotide sequence ID" value="NZ_RCZK01000006.1"/>
</dbReference>
<comment type="subcellular location">
    <subcellularLocation>
        <location evidence="12">Cell membrane</location>
        <topology evidence="12">Multi-pass membrane protein</topology>
    </subcellularLocation>
    <subcellularLocation>
        <location evidence="2">Membrane</location>
        <topology evidence="2">Multi-pass membrane protein</topology>
    </subcellularLocation>
</comment>
<dbReference type="InterPro" id="IPR003780">
    <property type="entry name" value="COX15/CtaA_fam"/>
</dbReference>
<comment type="cofactor">
    <cofactor evidence="1 12">
        <name>heme b</name>
        <dbReference type="ChEBI" id="CHEBI:60344"/>
    </cofactor>
</comment>
<gene>
    <name evidence="12" type="primary">ctaA</name>
    <name evidence="13" type="ORF">EAH84_08915</name>
</gene>
<dbReference type="HAMAP" id="MF_01665">
    <property type="entry name" value="HemeA_synth_type2"/>
    <property type="match status" value="1"/>
</dbReference>
<name>A0A502CI26_9SPHN</name>
<evidence type="ECO:0000256" key="4">
    <source>
        <dbReference type="ARBA" id="ARBA00022723"/>
    </source>
</evidence>
<feature type="transmembrane region" description="Helical" evidence="12">
    <location>
        <begin position="102"/>
        <end position="120"/>
    </location>
</feature>
<feature type="transmembrane region" description="Helical" evidence="12">
    <location>
        <begin position="292"/>
        <end position="316"/>
    </location>
</feature>
<keyword evidence="9 12" id="KW-0472">Membrane</keyword>
<keyword evidence="5 12" id="KW-1133">Transmembrane helix</keyword>
<evidence type="ECO:0000256" key="1">
    <source>
        <dbReference type="ARBA" id="ARBA00001970"/>
    </source>
</evidence>
<accession>A0A502CI26</accession>
<dbReference type="GO" id="GO:0006784">
    <property type="term" value="P:heme A biosynthetic process"/>
    <property type="evidence" value="ECO:0007669"/>
    <property type="project" value="UniProtKB-UniRule"/>
</dbReference>
<feature type="transmembrane region" description="Helical" evidence="12">
    <location>
        <begin position="20"/>
        <end position="41"/>
    </location>
</feature>
<evidence type="ECO:0000256" key="12">
    <source>
        <dbReference type="HAMAP-Rule" id="MF_01665"/>
    </source>
</evidence>
<comment type="similarity">
    <text evidence="12">Belongs to the COX15/CtaA family. Type 2 subfamily.</text>
</comment>
<dbReference type="PANTHER" id="PTHR23289">
    <property type="entry name" value="CYTOCHROME C OXIDASE ASSEMBLY PROTEIN COX15"/>
    <property type="match status" value="1"/>
</dbReference>
<keyword evidence="6 12" id="KW-0560">Oxidoreductase</keyword>
<evidence type="ECO:0000313" key="14">
    <source>
        <dbReference type="Proteomes" id="UP000318413"/>
    </source>
</evidence>
<feature type="transmembrane region" description="Helical" evidence="12">
    <location>
        <begin position="205"/>
        <end position="231"/>
    </location>
</feature>
<protein>
    <recommendedName>
        <fullName evidence="12">Heme A synthase</fullName>
        <shortName evidence="12">HAS</shortName>
        <ecNumber evidence="12">1.17.99.9</ecNumber>
    </recommendedName>
    <alternativeName>
        <fullName evidence="12">Cytochrome aa3-controlling protein</fullName>
    </alternativeName>
</protein>
<dbReference type="GO" id="GO:0005886">
    <property type="term" value="C:plasma membrane"/>
    <property type="evidence" value="ECO:0007669"/>
    <property type="project" value="UniProtKB-SubCell"/>
</dbReference>
<comment type="pathway">
    <text evidence="10 12">Porphyrin-containing compound metabolism; heme A biosynthesis; heme A from heme O: step 1/1.</text>
</comment>
<feature type="transmembrane region" description="Helical" evidence="12">
    <location>
        <begin position="162"/>
        <end position="184"/>
    </location>
</feature>
<feature type="binding site" description="axial binding residue" evidence="12">
    <location>
        <position position="266"/>
    </location>
    <ligand>
        <name>heme</name>
        <dbReference type="ChEBI" id="CHEBI:30413"/>
    </ligand>
    <ligandPart>
        <name>Fe</name>
        <dbReference type="ChEBI" id="CHEBI:18248"/>
    </ligandPart>
</feature>
<dbReference type="GO" id="GO:0120547">
    <property type="term" value="F:heme A synthase activity"/>
    <property type="evidence" value="ECO:0007669"/>
    <property type="project" value="UniProtKB-EC"/>
</dbReference>
<evidence type="ECO:0000256" key="2">
    <source>
        <dbReference type="ARBA" id="ARBA00004141"/>
    </source>
</evidence>
<evidence type="ECO:0000256" key="8">
    <source>
        <dbReference type="ARBA" id="ARBA00023133"/>
    </source>
</evidence>
<dbReference type="Pfam" id="PF02628">
    <property type="entry name" value="COX15-CtaA"/>
    <property type="match status" value="1"/>
</dbReference>
<evidence type="ECO:0000256" key="5">
    <source>
        <dbReference type="ARBA" id="ARBA00022989"/>
    </source>
</evidence>
<sequence>MLQPSAAFLSPARPRTLARWLYVVAAMIVGIVVVGGITRLTESGLSITEWKPLTGIVPPITNPQWQAEFANYRRIPQYAALNSGMTLAGFKAIFFWEYLHRFLGRFIGLAYLVPLIWFAVRRRIPTGYTGRLIALFALILLQGTFGWLMVKSGLTDRTEVAPGWLALHLVTALFTLAGMVWTALDLRALDGAPYRGPARLPLVGLVALVGLFVQIMFGAFTAGLRAGYAFASWPLMGDRLFPADVPMLHPTWTNAIDNPIVVQFIHRWWAFAAAAALVWLAVAATRAGSKAGFWVVGLVTLQIFLGIATLMTGVMIDVAVAHQANAALLLIATVIAAHAVATRRQVSRYPSANPRFA</sequence>
<dbReference type="EC" id="1.17.99.9" evidence="12"/>
<evidence type="ECO:0000256" key="7">
    <source>
        <dbReference type="ARBA" id="ARBA00023004"/>
    </source>
</evidence>
<evidence type="ECO:0000256" key="9">
    <source>
        <dbReference type="ARBA" id="ARBA00023136"/>
    </source>
</evidence>
<evidence type="ECO:0000256" key="11">
    <source>
        <dbReference type="ARBA" id="ARBA00048044"/>
    </source>
</evidence>
<comment type="function">
    <text evidence="12">Catalyzes the conversion of heme O to heme A by two successive hydroxylations of the methyl group at C8. The first hydroxylation forms heme I, the second hydroxylation results in an unstable dihydroxymethyl group, which spontaneously dehydrates, resulting in the formyl group of heme A.</text>
</comment>
<evidence type="ECO:0000256" key="10">
    <source>
        <dbReference type="ARBA" id="ARBA00044501"/>
    </source>
</evidence>
<feature type="binding site" description="axial binding residue" evidence="12">
    <location>
        <position position="322"/>
    </location>
    <ligand>
        <name>heme</name>
        <dbReference type="ChEBI" id="CHEBI:30413"/>
    </ligand>
    <ligandPart>
        <name>Fe</name>
        <dbReference type="ChEBI" id="CHEBI:18248"/>
    </ligandPart>
</feature>
<proteinExistence type="inferred from homology"/>
<organism evidence="13 14">
    <name type="scientific">Sphingomonas oligophenolica</name>
    <dbReference type="NCBI Taxonomy" id="301154"/>
    <lineage>
        <taxon>Bacteria</taxon>
        <taxon>Pseudomonadati</taxon>
        <taxon>Pseudomonadota</taxon>
        <taxon>Alphaproteobacteria</taxon>
        <taxon>Sphingomonadales</taxon>
        <taxon>Sphingomonadaceae</taxon>
        <taxon>Sphingomonas</taxon>
    </lineage>
</organism>
<dbReference type="OrthoDB" id="9793156at2"/>
<reference evidence="13 14" key="1">
    <citation type="journal article" date="2019" name="Environ. Microbiol.">
        <title>Species interactions and distinct microbial communities in high Arctic permafrost affected cryosols are associated with the CH4 and CO2 gas fluxes.</title>
        <authorList>
            <person name="Altshuler I."/>
            <person name="Hamel J."/>
            <person name="Turney S."/>
            <person name="Magnuson E."/>
            <person name="Levesque R."/>
            <person name="Greer C."/>
            <person name="Whyte L.G."/>
        </authorList>
    </citation>
    <scope>NUCLEOTIDE SEQUENCE [LARGE SCALE GENOMIC DNA]</scope>
    <source>
        <strain evidence="13 14">S5.1</strain>
    </source>
</reference>
<dbReference type="GO" id="GO:0046872">
    <property type="term" value="F:metal ion binding"/>
    <property type="evidence" value="ECO:0007669"/>
    <property type="project" value="UniProtKB-KW"/>
</dbReference>
<evidence type="ECO:0000256" key="3">
    <source>
        <dbReference type="ARBA" id="ARBA00022692"/>
    </source>
</evidence>
<dbReference type="UniPathway" id="UPA00269">
    <property type="reaction ID" value="UER00713"/>
</dbReference>
<keyword evidence="12" id="KW-1003">Cell membrane</keyword>
<dbReference type="EMBL" id="RCZK01000006">
    <property type="protein sequence ID" value="TPG12290.1"/>
    <property type="molecule type" value="Genomic_DNA"/>
</dbReference>
<feature type="transmembrane region" description="Helical" evidence="12">
    <location>
        <begin position="268"/>
        <end position="285"/>
    </location>
</feature>
<keyword evidence="4 12" id="KW-0479">Metal-binding</keyword>
<dbReference type="Proteomes" id="UP000318413">
    <property type="component" value="Unassembled WGS sequence"/>
</dbReference>
<dbReference type="AlphaFoldDB" id="A0A502CI26"/>
<comment type="subunit">
    <text evidence="12">Interacts with CtaB.</text>
</comment>
<keyword evidence="3 12" id="KW-0812">Transmembrane</keyword>